<dbReference type="PANTHER" id="PTHR46438">
    <property type="entry name" value="ALPHA/BETA-HYDROLASES SUPERFAMILY PROTEIN"/>
    <property type="match status" value="1"/>
</dbReference>
<feature type="domain" description="AB hydrolase-1" evidence="1">
    <location>
        <begin position="36"/>
        <end position="266"/>
    </location>
</feature>
<dbReference type="GO" id="GO:0016787">
    <property type="term" value="F:hydrolase activity"/>
    <property type="evidence" value="ECO:0007669"/>
    <property type="project" value="UniProtKB-KW"/>
</dbReference>
<dbReference type="PANTHER" id="PTHR46438:SF11">
    <property type="entry name" value="LIPASE-RELATED"/>
    <property type="match status" value="1"/>
</dbReference>
<accession>A0A317F8F7</accession>
<dbReference type="Pfam" id="PF12697">
    <property type="entry name" value="Abhydrolase_6"/>
    <property type="match status" value="1"/>
</dbReference>
<organism evidence="2 3">
    <name type="scientific">Falsiroseomonas bella</name>
    <dbReference type="NCBI Taxonomy" id="2184016"/>
    <lineage>
        <taxon>Bacteria</taxon>
        <taxon>Pseudomonadati</taxon>
        <taxon>Pseudomonadota</taxon>
        <taxon>Alphaproteobacteria</taxon>
        <taxon>Acetobacterales</taxon>
        <taxon>Roseomonadaceae</taxon>
        <taxon>Falsiroseomonas</taxon>
    </lineage>
</organism>
<evidence type="ECO:0000313" key="2">
    <source>
        <dbReference type="EMBL" id="PWS35035.1"/>
    </source>
</evidence>
<dbReference type="RefSeq" id="WP_109872678.1">
    <property type="nucleotide sequence ID" value="NZ_QGNA01000005.1"/>
</dbReference>
<evidence type="ECO:0000259" key="1">
    <source>
        <dbReference type="Pfam" id="PF12697"/>
    </source>
</evidence>
<name>A0A317F8F7_9PROT</name>
<keyword evidence="3" id="KW-1185">Reference proteome</keyword>
<proteinExistence type="predicted"/>
<dbReference type="SUPFAM" id="SSF53474">
    <property type="entry name" value="alpha/beta-Hydrolases"/>
    <property type="match status" value="1"/>
</dbReference>
<sequence length="275" mass="29875">MHILDDLIAKATRHETPCGGGRMVWHAWNEGAGDPLVLLHGGNGSWRHWVRQIPHFACTRHVIAPDLPGLGESADLPGEQDPLQVARVMLPGLRDLLRGQRADLVGFSFGSNVAGQLAAAMGNELRTLTLVGAAALGVPRNPTPLEKIRDKQGEARIAAHRFNLASLMIADPAKIDDLALAIQEWNTVHARFRSRGFAGTPLLKQALARTTLPLTLIWGELDQVAVGHIHERFAAAQESRPDAVLEVIPGAGHWTAYEAPEELNAALDRALRRAR</sequence>
<dbReference type="InterPro" id="IPR000073">
    <property type="entry name" value="AB_hydrolase_1"/>
</dbReference>
<evidence type="ECO:0000313" key="3">
    <source>
        <dbReference type="Proteomes" id="UP000245765"/>
    </source>
</evidence>
<comment type="caution">
    <text evidence="2">The sequence shown here is derived from an EMBL/GenBank/DDBJ whole genome shotgun (WGS) entry which is preliminary data.</text>
</comment>
<dbReference type="InterPro" id="IPR029058">
    <property type="entry name" value="AB_hydrolase_fold"/>
</dbReference>
<protein>
    <submittedName>
        <fullName evidence="2">Alpha/beta hydrolase</fullName>
    </submittedName>
</protein>
<dbReference type="AlphaFoldDB" id="A0A317F8F7"/>
<dbReference type="OrthoDB" id="9815441at2"/>
<dbReference type="Proteomes" id="UP000245765">
    <property type="component" value="Unassembled WGS sequence"/>
</dbReference>
<dbReference type="Gene3D" id="3.40.50.1820">
    <property type="entry name" value="alpha/beta hydrolase"/>
    <property type="match status" value="1"/>
</dbReference>
<dbReference type="EMBL" id="QGNA01000005">
    <property type="protein sequence ID" value="PWS35035.1"/>
    <property type="molecule type" value="Genomic_DNA"/>
</dbReference>
<gene>
    <name evidence="2" type="ORF">DFH01_22180</name>
</gene>
<reference evidence="3" key="1">
    <citation type="submission" date="2018-05" db="EMBL/GenBank/DDBJ databases">
        <authorList>
            <person name="Du Z."/>
            <person name="Wang X."/>
        </authorList>
    </citation>
    <scope>NUCLEOTIDE SEQUENCE [LARGE SCALE GENOMIC DNA]</scope>
    <source>
        <strain evidence="3">CQN31</strain>
    </source>
</reference>
<keyword evidence="2" id="KW-0378">Hydrolase</keyword>